<dbReference type="InterPro" id="IPR011989">
    <property type="entry name" value="ARM-like"/>
</dbReference>
<keyword evidence="1" id="KW-0677">Repeat</keyword>
<evidence type="ECO:0000256" key="1">
    <source>
        <dbReference type="ARBA" id="ARBA00022737"/>
    </source>
</evidence>
<dbReference type="Pfam" id="PF02985">
    <property type="entry name" value="HEAT"/>
    <property type="match status" value="1"/>
</dbReference>
<accession>A0A1I2DHK9</accession>
<evidence type="ECO:0000256" key="2">
    <source>
        <dbReference type="SAM" id="Phobius"/>
    </source>
</evidence>
<keyword evidence="4" id="KW-1185">Reference proteome</keyword>
<dbReference type="SUPFAM" id="SSF48371">
    <property type="entry name" value="ARM repeat"/>
    <property type="match status" value="1"/>
</dbReference>
<dbReference type="SMART" id="SM00567">
    <property type="entry name" value="EZ_HEAT"/>
    <property type="match status" value="3"/>
</dbReference>
<reference evidence="4" key="1">
    <citation type="submission" date="2016-10" db="EMBL/GenBank/DDBJ databases">
        <authorList>
            <person name="Varghese N."/>
            <person name="Submissions S."/>
        </authorList>
    </citation>
    <scope>NUCLEOTIDE SEQUENCE [LARGE SCALE GENOMIC DNA]</scope>
    <source>
        <strain evidence="4">DSM 19083</strain>
    </source>
</reference>
<keyword evidence="2" id="KW-1133">Transmembrane helix</keyword>
<dbReference type="Pfam" id="PF13646">
    <property type="entry name" value="HEAT_2"/>
    <property type="match status" value="1"/>
</dbReference>
<feature type="transmembrane region" description="Helical" evidence="2">
    <location>
        <begin position="6"/>
        <end position="30"/>
    </location>
</feature>
<sequence>MRYDVAGWVLEATAAATVLLMLLIALVRVVTMARDRRQARAHATVLPLLLDVTDGEDVPVPRKRSDARAMGTAAAALVHKVRGADREALATWLRTHDYEPQARRGLRARRPSRRAVAIELYLALGADPAPVVAMLRDKDPRVRSAAARALGEAGVLEAVPAIALAVGARRRPVSRSVAAMAIVQVGPASADAFGVAWASHDPRVQRLVIDTAGHLGLADARDRLEGALASCGGELRAHAATALGRIGSPRSVPALRTALALAEPASAEDRAVRQALGLLGEGEGL</sequence>
<dbReference type="InterPro" id="IPR016024">
    <property type="entry name" value="ARM-type_fold"/>
</dbReference>
<dbReference type="AlphaFoldDB" id="A0A1I2DHK9"/>
<evidence type="ECO:0000313" key="4">
    <source>
        <dbReference type="Proteomes" id="UP000198520"/>
    </source>
</evidence>
<dbReference type="STRING" id="285351.SAMN04488035_0569"/>
<dbReference type="RefSeq" id="WP_093374843.1">
    <property type="nucleotide sequence ID" value="NZ_BNAN01000001.1"/>
</dbReference>
<dbReference type="InterPro" id="IPR000357">
    <property type="entry name" value="HEAT"/>
</dbReference>
<protein>
    <submittedName>
        <fullName evidence="3">HEAT repeat-containing protein</fullName>
    </submittedName>
</protein>
<keyword evidence="2" id="KW-0812">Transmembrane</keyword>
<proteinExistence type="predicted"/>
<keyword evidence="2" id="KW-0472">Membrane</keyword>
<dbReference type="OrthoDB" id="5144077at2"/>
<name>A0A1I2DHK9_9MICO</name>
<dbReference type="Proteomes" id="UP000198520">
    <property type="component" value="Unassembled WGS sequence"/>
</dbReference>
<organism evidence="3 4">
    <name type="scientific">Flavimobilis marinus</name>
    <dbReference type="NCBI Taxonomy" id="285351"/>
    <lineage>
        <taxon>Bacteria</taxon>
        <taxon>Bacillati</taxon>
        <taxon>Actinomycetota</taxon>
        <taxon>Actinomycetes</taxon>
        <taxon>Micrococcales</taxon>
        <taxon>Jonesiaceae</taxon>
        <taxon>Flavimobilis</taxon>
    </lineage>
</organism>
<dbReference type="Gene3D" id="1.25.10.10">
    <property type="entry name" value="Leucine-rich Repeat Variant"/>
    <property type="match status" value="2"/>
</dbReference>
<dbReference type="EMBL" id="FONZ01000001">
    <property type="protein sequence ID" value="SFE80085.1"/>
    <property type="molecule type" value="Genomic_DNA"/>
</dbReference>
<evidence type="ECO:0000313" key="3">
    <source>
        <dbReference type="EMBL" id="SFE80085.1"/>
    </source>
</evidence>
<dbReference type="InterPro" id="IPR004155">
    <property type="entry name" value="PBS_lyase_HEAT"/>
</dbReference>
<gene>
    <name evidence="3" type="ORF">SAMN04488035_0569</name>
</gene>